<dbReference type="OrthoDB" id="5395975at2759"/>
<dbReference type="EMBL" id="SKBN01000020">
    <property type="protein sequence ID" value="TGJ86964.1"/>
    <property type="molecule type" value="Genomic_DNA"/>
</dbReference>
<reference evidence="2 3" key="1">
    <citation type="submission" date="2019-03" db="EMBL/GenBank/DDBJ databases">
        <title>Draft genome sequence of Xylaria hypoxylon DSM 108379, a ubiquitous saprotrophic-parasitic fungi on hardwood.</title>
        <authorList>
            <person name="Buettner E."/>
            <person name="Leonhardt S."/>
            <person name="Gebauer A.M."/>
            <person name="Liers C."/>
            <person name="Hofrichter M."/>
            <person name="Kellner H."/>
        </authorList>
    </citation>
    <scope>NUCLEOTIDE SEQUENCE [LARGE SCALE GENOMIC DNA]</scope>
    <source>
        <strain evidence="2 3">DSM 108379</strain>
    </source>
</reference>
<protein>
    <submittedName>
        <fullName evidence="2">Uncharacterized protein</fullName>
    </submittedName>
</protein>
<evidence type="ECO:0000256" key="1">
    <source>
        <dbReference type="SAM" id="MobiDB-lite"/>
    </source>
</evidence>
<feature type="region of interest" description="Disordered" evidence="1">
    <location>
        <begin position="51"/>
        <end position="74"/>
    </location>
</feature>
<dbReference type="AlphaFoldDB" id="A0A4Z0YSE4"/>
<evidence type="ECO:0000313" key="3">
    <source>
        <dbReference type="Proteomes" id="UP000297716"/>
    </source>
</evidence>
<gene>
    <name evidence="2" type="ORF">E0Z10_g1813</name>
</gene>
<comment type="caution">
    <text evidence="2">The sequence shown here is derived from an EMBL/GenBank/DDBJ whole genome shotgun (WGS) entry which is preliminary data.</text>
</comment>
<accession>A0A4Z0YSE4</accession>
<evidence type="ECO:0000313" key="2">
    <source>
        <dbReference type="EMBL" id="TGJ86964.1"/>
    </source>
</evidence>
<dbReference type="STRING" id="37992.A0A4Z0YSE4"/>
<feature type="region of interest" description="Disordered" evidence="1">
    <location>
        <begin position="1"/>
        <end position="38"/>
    </location>
</feature>
<feature type="compositionally biased region" description="Basic and acidic residues" evidence="1">
    <location>
        <begin position="64"/>
        <end position="74"/>
    </location>
</feature>
<dbReference type="Proteomes" id="UP000297716">
    <property type="component" value="Unassembled WGS sequence"/>
</dbReference>
<organism evidence="2 3">
    <name type="scientific">Xylaria hypoxylon</name>
    <dbReference type="NCBI Taxonomy" id="37992"/>
    <lineage>
        <taxon>Eukaryota</taxon>
        <taxon>Fungi</taxon>
        <taxon>Dikarya</taxon>
        <taxon>Ascomycota</taxon>
        <taxon>Pezizomycotina</taxon>
        <taxon>Sordariomycetes</taxon>
        <taxon>Xylariomycetidae</taxon>
        <taxon>Xylariales</taxon>
        <taxon>Xylariaceae</taxon>
        <taxon>Xylaria</taxon>
    </lineage>
</organism>
<proteinExistence type="predicted"/>
<sequence>MIPCTPRARNITELLSDEKEAPESQAGANPEQQREAPVIDAFDDTTIEETTFLSSSRPSALTRADSEPPPKSRKLELITSPHALARASSDIGPRPSADHKTAVTINFLISHGFTYESLEIRPPEPPISEPYIEPQELITQGLQKLGHDVGLPSRFRPKEQTRELRPYERGHWLLDCSSWQPQLKRNAWAFLANYIGTGIAGWGVCCTRDHDFQELRAYCWGSVVAHIYYVLWLSSHREIVFTGSAWVDAEGAKVIVMDPRAQPHR</sequence>
<name>A0A4Z0YSE4_9PEZI</name>
<keyword evidence="3" id="KW-1185">Reference proteome</keyword>